<reference evidence="1" key="1">
    <citation type="submission" date="2018-05" db="EMBL/GenBank/DDBJ databases">
        <authorList>
            <person name="Lanie J.A."/>
            <person name="Ng W.-L."/>
            <person name="Kazmierczak K.M."/>
            <person name="Andrzejewski T.M."/>
            <person name="Davidsen T.M."/>
            <person name="Wayne K.J."/>
            <person name="Tettelin H."/>
            <person name="Glass J.I."/>
            <person name="Rusch D."/>
            <person name="Podicherti R."/>
            <person name="Tsui H.-C.T."/>
            <person name="Winkler M.E."/>
        </authorList>
    </citation>
    <scope>NUCLEOTIDE SEQUENCE</scope>
</reference>
<dbReference type="PANTHER" id="PTHR30327:SF1">
    <property type="entry name" value="UPF0301 PROTEIN YQGE"/>
    <property type="match status" value="1"/>
</dbReference>
<evidence type="ECO:0000313" key="1">
    <source>
        <dbReference type="EMBL" id="SUZ92694.1"/>
    </source>
</evidence>
<accession>A0A381RN65</accession>
<dbReference type="EMBL" id="UINC01002081">
    <property type="protein sequence ID" value="SUZ92694.1"/>
    <property type="molecule type" value="Genomic_DNA"/>
</dbReference>
<dbReference type="PANTHER" id="PTHR30327">
    <property type="entry name" value="UNCHARACTERIZED PROTEIN YQGE"/>
    <property type="match status" value="1"/>
</dbReference>
<dbReference type="SUPFAM" id="SSF143456">
    <property type="entry name" value="VC0467-like"/>
    <property type="match status" value="1"/>
</dbReference>
<protein>
    <submittedName>
        <fullName evidence="1">Uncharacterized protein</fullName>
    </submittedName>
</protein>
<dbReference type="Gene3D" id="3.40.1740.10">
    <property type="entry name" value="VC0467-like"/>
    <property type="match status" value="1"/>
</dbReference>
<dbReference type="InterPro" id="IPR003774">
    <property type="entry name" value="AlgH-like"/>
</dbReference>
<gene>
    <name evidence="1" type="ORF">METZ01_LOCUS45548</name>
</gene>
<dbReference type="GO" id="GO:0005829">
    <property type="term" value="C:cytosol"/>
    <property type="evidence" value="ECO:0007669"/>
    <property type="project" value="TreeGrafter"/>
</dbReference>
<dbReference type="HAMAP" id="MF_00758">
    <property type="entry name" value="UPF0301"/>
    <property type="match status" value="1"/>
</dbReference>
<dbReference type="Pfam" id="PF02622">
    <property type="entry name" value="DUF179"/>
    <property type="match status" value="1"/>
</dbReference>
<organism evidence="1">
    <name type="scientific">marine metagenome</name>
    <dbReference type="NCBI Taxonomy" id="408172"/>
    <lineage>
        <taxon>unclassified sequences</taxon>
        <taxon>metagenomes</taxon>
        <taxon>ecological metagenomes</taxon>
    </lineage>
</organism>
<name>A0A381RN65_9ZZZZ</name>
<proteinExistence type="inferred from homology"/>
<sequence>MGSLKNHILISMPHMQDPYFGKTVILICEHTKDGAMGLIINRPFQEPDMEDLFSEIYKETENIFKVVPTIYFGGPVMIERGIVLHSSEYKRKGTVSVSEDFALTSHKFILQDIRSGEAPESYKLVLGHAGWTKGQLEKEIEHSDWLLQQTSKDFVFNTPDDIMWNQAAKALGIQTTQITGVGGVA</sequence>
<dbReference type="AlphaFoldDB" id="A0A381RN65"/>